<feature type="domain" description="V-SNARE coiled-coil homology" evidence="5">
    <location>
        <begin position="39"/>
        <end position="99"/>
    </location>
</feature>
<dbReference type="InterPro" id="IPR042855">
    <property type="entry name" value="V_SNARE_CC"/>
</dbReference>
<dbReference type="Bgee" id="ENSOANG00000001769">
    <property type="expression patterns" value="Expressed in adult mammalian kidney and 7 other cell types or tissues"/>
</dbReference>
<keyword evidence="7" id="KW-1185">Reference proteome</keyword>
<dbReference type="GO" id="GO:0005886">
    <property type="term" value="C:plasma membrane"/>
    <property type="evidence" value="ECO:0000318"/>
    <property type="project" value="GO_Central"/>
</dbReference>
<sequence>RGLPSQLPNPGTLTLSSLCPRTPSRCPGVGGATPPPSCPRELCQRQADEVTEIMLNNYERVLERDGKLSDLEQRSHQLLDMSSAFTKTTKTLAKKTYWEKWRCPLIVGLVLGGVVLLLIVILLVVFLPRGEGG</sequence>
<evidence type="ECO:0000256" key="1">
    <source>
        <dbReference type="ARBA" id="ARBA00008025"/>
    </source>
</evidence>
<keyword evidence="4" id="KW-0472">Membrane</keyword>
<dbReference type="GO" id="GO:0012505">
    <property type="term" value="C:endomembrane system"/>
    <property type="evidence" value="ECO:0007669"/>
    <property type="project" value="UniProtKB-SubCell"/>
</dbReference>
<dbReference type="PROSITE" id="PS50892">
    <property type="entry name" value="V_SNARE"/>
    <property type="match status" value="1"/>
</dbReference>
<keyword evidence="4" id="KW-1133">Transmembrane helix</keyword>
<feature type="transmembrane region" description="Helical" evidence="4">
    <location>
        <begin position="105"/>
        <end position="127"/>
    </location>
</feature>
<dbReference type="PANTHER" id="PTHR47462">
    <property type="entry name" value="VESICLE-ASSOCIATED MEMBRANE PROTEIN 5"/>
    <property type="match status" value="1"/>
</dbReference>
<reference evidence="6 7" key="1">
    <citation type="journal article" date="2008" name="Nature">
        <title>Genome analysis of the platypus reveals unique signatures of evolution.</title>
        <authorList>
            <person name="Warren W.C."/>
            <person name="Hillier L.W."/>
            <person name="Marshall Graves J.A."/>
            <person name="Birney E."/>
            <person name="Ponting C.P."/>
            <person name="Grutzner F."/>
            <person name="Belov K."/>
            <person name="Miller W."/>
            <person name="Clarke L."/>
            <person name="Chinwalla A.T."/>
            <person name="Yang S.P."/>
            <person name="Heger A."/>
            <person name="Locke D.P."/>
            <person name="Miethke P."/>
            <person name="Waters P.D."/>
            <person name="Veyrunes F."/>
            <person name="Fulton L."/>
            <person name="Fulton B."/>
            <person name="Graves T."/>
            <person name="Wallis J."/>
            <person name="Puente X.S."/>
            <person name="Lopez-Otin C."/>
            <person name="Ordonez G.R."/>
            <person name="Eichler E.E."/>
            <person name="Chen L."/>
            <person name="Cheng Z."/>
            <person name="Deakin J.E."/>
            <person name="Alsop A."/>
            <person name="Thompson K."/>
            <person name="Kirby P."/>
            <person name="Papenfuss A.T."/>
            <person name="Wakefield M.J."/>
            <person name="Olender T."/>
            <person name="Lancet D."/>
            <person name="Huttley G.A."/>
            <person name="Smit A.F."/>
            <person name="Pask A."/>
            <person name="Temple-Smith P."/>
            <person name="Batzer M.A."/>
            <person name="Walker J.A."/>
            <person name="Konkel M.K."/>
            <person name="Harris R.S."/>
            <person name="Whittington C.M."/>
            <person name="Wong E.S."/>
            <person name="Gemmell N.J."/>
            <person name="Buschiazzo E."/>
            <person name="Vargas Jentzsch I.M."/>
            <person name="Merkel A."/>
            <person name="Schmitz J."/>
            <person name="Zemann A."/>
            <person name="Churakov G."/>
            <person name="Kriegs J.O."/>
            <person name="Brosius J."/>
            <person name="Murchison E.P."/>
            <person name="Sachidanandam R."/>
            <person name="Smith C."/>
            <person name="Hannon G.J."/>
            <person name="Tsend-Ayush E."/>
            <person name="McMillan D."/>
            <person name="Attenborough R."/>
            <person name="Rens W."/>
            <person name="Ferguson-Smith M."/>
            <person name="Lefevre C.M."/>
            <person name="Sharp J.A."/>
            <person name="Nicholas K.R."/>
            <person name="Ray D.A."/>
            <person name="Kube M."/>
            <person name="Reinhardt R."/>
            <person name="Pringle T.H."/>
            <person name="Taylor J."/>
            <person name="Jones R.C."/>
            <person name="Nixon B."/>
            <person name="Dacheux J.L."/>
            <person name="Niwa H."/>
            <person name="Sekita Y."/>
            <person name="Huang X."/>
            <person name="Stark A."/>
            <person name="Kheradpour P."/>
            <person name="Kellis M."/>
            <person name="Flicek P."/>
            <person name="Chen Y."/>
            <person name="Webber C."/>
            <person name="Hardison R."/>
            <person name="Nelson J."/>
            <person name="Hallsworth-Pepin K."/>
            <person name="Delehaunty K."/>
            <person name="Markovic C."/>
            <person name="Minx P."/>
            <person name="Feng Y."/>
            <person name="Kremitzki C."/>
            <person name="Mitreva M."/>
            <person name="Glasscock J."/>
            <person name="Wylie T."/>
            <person name="Wohldmann P."/>
            <person name="Thiru P."/>
            <person name="Nhan M.N."/>
            <person name="Pohl C.S."/>
            <person name="Smith S.M."/>
            <person name="Hou S."/>
            <person name="Nefedov M."/>
            <person name="de Jong P.J."/>
            <person name="Renfree M.B."/>
            <person name="Mardis E.R."/>
            <person name="Wilson R.K."/>
        </authorList>
    </citation>
    <scope>NUCLEOTIDE SEQUENCE [LARGE SCALE GENOMIC DNA]</scope>
    <source>
        <strain evidence="6 7">Glennie</strain>
    </source>
</reference>
<evidence type="ECO:0000313" key="6">
    <source>
        <dbReference type="Ensembl" id="ENSOANP00000002816.2"/>
    </source>
</evidence>
<reference evidence="6" key="2">
    <citation type="submission" date="2025-08" db="UniProtKB">
        <authorList>
            <consortium name="Ensembl"/>
        </authorList>
    </citation>
    <scope>IDENTIFICATION</scope>
    <source>
        <strain evidence="6">Glennie</strain>
    </source>
</reference>
<dbReference type="Gene3D" id="1.20.5.110">
    <property type="match status" value="1"/>
</dbReference>
<dbReference type="GeneTree" id="ENSGT00730000111371"/>
<dbReference type="HOGENOM" id="CLU_064620_4_2_1"/>
<keyword evidence="3" id="KW-0175">Coiled coil</keyword>
<evidence type="ECO:0000256" key="4">
    <source>
        <dbReference type="SAM" id="Phobius"/>
    </source>
</evidence>
<dbReference type="AlphaFoldDB" id="F7D9U0"/>
<dbReference type="Pfam" id="PF00957">
    <property type="entry name" value="Synaptobrevin"/>
    <property type="match status" value="1"/>
</dbReference>
<dbReference type="eggNOG" id="KOG0860">
    <property type="taxonomic scope" value="Eukaryota"/>
</dbReference>
<dbReference type="InterPro" id="IPR042166">
    <property type="entry name" value="Vamp5"/>
</dbReference>
<dbReference type="InParanoid" id="F7D9U0"/>
<dbReference type="Ensembl" id="ENSOANT00000002817.2">
    <property type="protein sequence ID" value="ENSOANP00000002816.2"/>
    <property type="gene ID" value="ENSOANG00000001769.2"/>
</dbReference>
<evidence type="ECO:0000256" key="2">
    <source>
        <dbReference type="ARBA" id="ARBA00046280"/>
    </source>
</evidence>
<organism evidence="6 7">
    <name type="scientific">Ornithorhynchus anatinus</name>
    <name type="common">Duckbill platypus</name>
    <dbReference type="NCBI Taxonomy" id="9258"/>
    <lineage>
        <taxon>Eukaryota</taxon>
        <taxon>Metazoa</taxon>
        <taxon>Chordata</taxon>
        <taxon>Craniata</taxon>
        <taxon>Vertebrata</taxon>
        <taxon>Euteleostomi</taxon>
        <taxon>Mammalia</taxon>
        <taxon>Monotremata</taxon>
        <taxon>Ornithorhynchidae</taxon>
        <taxon>Ornithorhynchus</taxon>
    </lineage>
</organism>
<dbReference type="PRINTS" id="PR00219">
    <property type="entry name" value="SYNAPTOBREVN"/>
</dbReference>
<comment type="subcellular location">
    <subcellularLocation>
        <location evidence="2">Endomembrane system</location>
        <topology evidence="2">Single-pass type IV membrane protein</topology>
    </subcellularLocation>
</comment>
<dbReference type="SUPFAM" id="SSF58038">
    <property type="entry name" value="SNARE fusion complex"/>
    <property type="match status" value="1"/>
</dbReference>
<dbReference type="FunCoup" id="F7D9U0">
    <property type="interactions" value="140"/>
</dbReference>
<reference evidence="6" key="3">
    <citation type="submission" date="2025-09" db="UniProtKB">
        <authorList>
            <consortium name="Ensembl"/>
        </authorList>
    </citation>
    <scope>IDENTIFICATION</scope>
    <source>
        <strain evidence="6">Glennie</strain>
    </source>
</reference>
<dbReference type="PANTHER" id="PTHR47462:SF1">
    <property type="entry name" value="VESICLE-ASSOCIATED MEMBRANE PROTEIN 5"/>
    <property type="match status" value="1"/>
</dbReference>
<dbReference type="Proteomes" id="UP000002279">
    <property type="component" value="Chromosome 11"/>
</dbReference>
<proteinExistence type="inferred from homology"/>
<keyword evidence="4" id="KW-0812">Transmembrane</keyword>
<dbReference type="OMA" id="VRCRIYL"/>
<dbReference type="GO" id="GO:0043001">
    <property type="term" value="P:Golgi to plasma membrane protein transport"/>
    <property type="evidence" value="ECO:0000318"/>
    <property type="project" value="GO_Central"/>
</dbReference>
<accession>F7D9U0</accession>
<protein>
    <recommendedName>
        <fullName evidence="5">V-SNARE coiled-coil homology domain-containing protein</fullName>
    </recommendedName>
</protein>
<evidence type="ECO:0000313" key="7">
    <source>
        <dbReference type="Proteomes" id="UP000002279"/>
    </source>
</evidence>
<name>F7D9U0_ORNAN</name>
<dbReference type="STRING" id="9258.ENSOANP00000002816"/>
<evidence type="ECO:0000256" key="3">
    <source>
        <dbReference type="PROSITE-ProRule" id="PRU00290"/>
    </source>
</evidence>
<dbReference type="InterPro" id="IPR001388">
    <property type="entry name" value="Synaptobrevin-like"/>
</dbReference>
<comment type="similarity">
    <text evidence="1">Belongs to the synaptobrevin family.</text>
</comment>
<evidence type="ECO:0000259" key="5">
    <source>
        <dbReference type="PROSITE" id="PS50892"/>
    </source>
</evidence>